<comment type="caution">
    <text evidence="1">The sequence shown here is derived from an EMBL/GenBank/DDBJ whole genome shotgun (WGS) entry which is preliminary data.</text>
</comment>
<sequence>MLAIENGCHEGNRSLSIGRSMMSVYPPLCELRRDRRVGSGALTRGRPMPSATATSSATVLADLYSEPAQIVGAAVEHHLGAFDA</sequence>
<dbReference type="AlphaFoldDB" id="A0A1X2CF88"/>
<dbReference type="EMBL" id="LQPQ01000119">
    <property type="protein sequence ID" value="ORW74617.1"/>
    <property type="molecule type" value="Genomic_DNA"/>
</dbReference>
<proteinExistence type="predicted"/>
<name>A0A1X2CF88_9MYCO</name>
<reference evidence="1 2" key="1">
    <citation type="submission" date="2016-01" db="EMBL/GenBank/DDBJ databases">
        <title>The new phylogeny of the genus Mycobacterium.</title>
        <authorList>
            <person name="Tarcisio F."/>
            <person name="Conor M."/>
            <person name="Antonella G."/>
            <person name="Elisabetta G."/>
            <person name="Giulia F.S."/>
            <person name="Sara T."/>
            <person name="Anna F."/>
            <person name="Clotilde B."/>
            <person name="Roberto B."/>
            <person name="Veronica D.S."/>
            <person name="Fabio R."/>
            <person name="Monica P."/>
            <person name="Olivier J."/>
            <person name="Enrico T."/>
            <person name="Nicola S."/>
        </authorList>
    </citation>
    <scope>NUCLEOTIDE SEQUENCE [LARGE SCALE GENOMIC DNA]</scope>
    <source>
        <strain evidence="1 2">DSM 45176</strain>
    </source>
</reference>
<gene>
    <name evidence="1" type="ORF">AWC22_23175</name>
</gene>
<dbReference type="Proteomes" id="UP000193087">
    <property type="component" value="Unassembled WGS sequence"/>
</dbReference>
<evidence type="ECO:0000313" key="2">
    <source>
        <dbReference type="Proteomes" id="UP000193087"/>
    </source>
</evidence>
<organism evidence="1 2">
    <name type="scientific">Mycobacterium riyadhense</name>
    <dbReference type="NCBI Taxonomy" id="486698"/>
    <lineage>
        <taxon>Bacteria</taxon>
        <taxon>Bacillati</taxon>
        <taxon>Actinomycetota</taxon>
        <taxon>Actinomycetes</taxon>
        <taxon>Mycobacteriales</taxon>
        <taxon>Mycobacteriaceae</taxon>
        <taxon>Mycobacterium</taxon>
    </lineage>
</organism>
<protein>
    <submittedName>
        <fullName evidence="1">Uncharacterized protein</fullName>
    </submittedName>
</protein>
<evidence type="ECO:0000313" key="1">
    <source>
        <dbReference type="EMBL" id="ORW74617.1"/>
    </source>
</evidence>
<accession>A0A1X2CF88</accession>
<keyword evidence="2" id="KW-1185">Reference proteome</keyword>